<keyword evidence="4" id="KW-1185">Reference proteome</keyword>
<dbReference type="InterPro" id="IPR006680">
    <property type="entry name" value="Amidohydro-rel"/>
</dbReference>
<organism evidence="3 4">
    <name type="scientific">Brevundimonas viscosa</name>
    <dbReference type="NCBI Taxonomy" id="871741"/>
    <lineage>
        <taxon>Bacteria</taxon>
        <taxon>Pseudomonadati</taxon>
        <taxon>Pseudomonadota</taxon>
        <taxon>Alphaproteobacteria</taxon>
        <taxon>Caulobacterales</taxon>
        <taxon>Caulobacteraceae</taxon>
        <taxon>Brevundimonas</taxon>
    </lineage>
</organism>
<dbReference type="PANTHER" id="PTHR43135">
    <property type="entry name" value="ALPHA-D-RIBOSE 1-METHYLPHOSPHONATE 5-TRIPHOSPHATE DIPHOSPHATASE"/>
    <property type="match status" value="1"/>
</dbReference>
<proteinExistence type="predicted"/>
<sequence>MRRAAAASVGAAIMALSAGAAWAQGAPLPATPDGTVTVLHAGRLLDRPGRAPRGPSTVIIRDGRIVEVRDGFVDASAWPGARVVDQRDRFVLPGLIDSHVHLVSDLGGQAGFLSGITENLPTHAFRAAGNAEKTLMAGFTTVRNLGDDGGVTLALRDATAEHRLAGPRIVDAGNSISTTSGHMDSRLGFNDDFRETVPHDNVCNGPESCREAVRLQVGRGADVIKIATTGGVNSRIGAGLGAQMFEDEARALIETAHLYGLKVAVHAHGADGINLALRLGADSIEHGTIFDDETLRLFRQSGAYYVPTLSTVNGYIERLEADPNAYPPEVLPKIRWRISITGQSLARAVPAGVRIAFGTDAGVSKHGRNADEFALMVQHGMTPMQALEAATVNAADLLGLADEIGSLEPGKRADIVAVDGDPLQDVTVLTDMDFVMRDGRVYRNDR</sequence>
<dbReference type="Pfam" id="PF01979">
    <property type="entry name" value="Amidohydro_1"/>
    <property type="match status" value="1"/>
</dbReference>
<evidence type="ECO:0000313" key="3">
    <source>
        <dbReference type="EMBL" id="SFS34481.1"/>
    </source>
</evidence>
<dbReference type="InterPro" id="IPR051781">
    <property type="entry name" value="Metallo-dep_Hydrolase"/>
</dbReference>
<protein>
    <submittedName>
        <fullName evidence="3">Imidazolonepropionase</fullName>
    </submittedName>
</protein>
<dbReference type="OrthoDB" id="8098664at2"/>
<accession>A0A1I6P2S7</accession>
<evidence type="ECO:0000256" key="1">
    <source>
        <dbReference type="SAM" id="SignalP"/>
    </source>
</evidence>
<dbReference type="STRING" id="871741.SAMN05192570_0780"/>
<feature type="domain" description="Amidohydrolase-related" evidence="2">
    <location>
        <begin position="90"/>
        <end position="441"/>
    </location>
</feature>
<dbReference type="InterPro" id="IPR032466">
    <property type="entry name" value="Metal_Hydrolase"/>
</dbReference>
<dbReference type="InterPro" id="IPR057744">
    <property type="entry name" value="OTAase-like"/>
</dbReference>
<evidence type="ECO:0000259" key="2">
    <source>
        <dbReference type="Pfam" id="PF01979"/>
    </source>
</evidence>
<dbReference type="Gene3D" id="3.20.20.140">
    <property type="entry name" value="Metal-dependent hydrolases"/>
    <property type="match status" value="1"/>
</dbReference>
<dbReference type="AlphaFoldDB" id="A0A1I6P2S7"/>
<reference evidence="4" key="1">
    <citation type="submission" date="2016-10" db="EMBL/GenBank/DDBJ databases">
        <authorList>
            <person name="Varghese N."/>
            <person name="Submissions S."/>
        </authorList>
    </citation>
    <scope>NUCLEOTIDE SEQUENCE [LARGE SCALE GENOMIC DNA]</scope>
    <source>
        <strain evidence="4">CGMCC 1.10683</strain>
    </source>
</reference>
<dbReference type="SUPFAM" id="SSF51556">
    <property type="entry name" value="Metallo-dependent hydrolases"/>
    <property type="match status" value="1"/>
</dbReference>
<dbReference type="SUPFAM" id="SSF51338">
    <property type="entry name" value="Composite domain of metallo-dependent hydrolases"/>
    <property type="match status" value="1"/>
</dbReference>
<evidence type="ECO:0000313" key="4">
    <source>
        <dbReference type="Proteomes" id="UP000198788"/>
    </source>
</evidence>
<gene>
    <name evidence="3" type="ORF">SAMN05192570_0780</name>
</gene>
<dbReference type="EMBL" id="FOZV01000001">
    <property type="protein sequence ID" value="SFS34481.1"/>
    <property type="molecule type" value="Genomic_DNA"/>
</dbReference>
<dbReference type="GO" id="GO:0016810">
    <property type="term" value="F:hydrolase activity, acting on carbon-nitrogen (but not peptide) bonds"/>
    <property type="evidence" value="ECO:0007669"/>
    <property type="project" value="InterPro"/>
</dbReference>
<feature type="chain" id="PRO_5011539086" evidence="1">
    <location>
        <begin position="24"/>
        <end position="446"/>
    </location>
</feature>
<dbReference type="PANTHER" id="PTHR43135:SF3">
    <property type="entry name" value="ALPHA-D-RIBOSE 1-METHYLPHOSPHONATE 5-TRIPHOSPHATE DIPHOSPHATASE"/>
    <property type="match status" value="1"/>
</dbReference>
<name>A0A1I6P2S7_9CAUL</name>
<dbReference type="Proteomes" id="UP000198788">
    <property type="component" value="Unassembled WGS sequence"/>
</dbReference>
<dbReference type="Gene3D" id="2.30.40.10">
    <property type="entry name" value="Urease, subunit C, domain 1"/>
    <property type="match status" value="1"/>
</dbReference>
<feature type="signal peptide" evidence="1">
    <location>
        <begin position="1"/>
        <end position="23"/>
    </location>
</feature>
<dbReference type="CDD" id="cd01299">
    <property type="entry name" value="Met_dep_hydrolase_A"/>
    <property type="match status" value="1"/>
</dbReference>
<keyword evidence="1" id="KW-0732">Signal</keyword>
<dbReference type="InterPro" id="IPR011059">
    <property type="entry name" value="Metal-dep_hydrolase_composite"/>
</dbReference>